<dbReference type="SUPFAM" id="SSF82861">
    <property type="entry name" value="Mechanosensitive channel protein MscS (YggB), transmembrane region"/>
    <property type="match status" value="1"/>
</dbReference>
<dbReference type="InterPro" id="IPR049142">
    <property type="entry name" value="MS_channel_1st"/>
</dbReference>
<comment type="subcellular location">
    <subcellularLocation>
        <location evidence="1">Cell membrane</location>
        <topology evidence="1">Multi-pass membrane protein</topology>
    </subcellularLocation>
</comment>
<dbReference type="Proteomes" id="UP000282654">
    <property type="component" value="Unassembled WGS sequence"/>
</dbReference>
<dbReference type="SUPFAM" id="SSF82689">
    <property type="entry name" value="Mechanosensitive channel protein MscS (YggB), C-terminal domain"/>
    <property type="match status" value="1"/>
</dbReference>
<dbReference type="InterPro" id="IPR011066">
    <property type="entry name" value="MscS_channel_C_sf"/>
</dbReference>
<feature type="domain" description="Mechanosensitive ion channel transmembrane helices 2/3" evidence="10">
    <location>
        <begin position="139"/>
        <end position="177"/>
    </location>
</feature>
<accession>A0A3N5AD69</accession>
<feature type="domain" description="Mechanosensitive ion channel MscS C-terminal" evidence="9">
    <location>
        <begin position="254"/>
        <end position="335"/>
    </location>
</feature>
<gene>
    <name evidence="11" type="ORF">EDD75_1655</name>
</gene>
<dbReference type="Gene3D" id="3.30.70.100">
    <property type="match status" value="1"/>
</dbReference>
<evidence type="ECO:0000259" key="9">
    <source>
        <dbReference type="Pfam" id="PF21082"/>
    </source>
</evidence>
<evidence type="ECO:0000256" key="7">
    <source>
        <dbReference type="SAM" id="Phobius"/>
    </source>
</evidence>
<evidence type="ECO:0000256" key="5">
    <source>
        <dbReference type="ARBA" id="ARBA00022989"/>
    </source>
</evidence>
<keyword evidence="12" id="KW-1185">Reference proteome</keyword>
<sequence length="341" mass="37512">MLRPQLLVTIGLILLYLAGAGVAAWLLSRLARVLLLRLTHALRSEVGERLALISTRPLGLVGFVLFLYVGRAYLAVRPEYRTASFLPYLDRVNFLLIVFFLTLWVDRIFGVLFDWYLRSLAKHPSFDPQFLSLFRYAGRITIYFVAVTVALGHFGVNLTGFLATAGVASLAIAFATQETLSNMVAGVILMLDRPFQVGDRIEVLGTPLIGDVIEIGTRSTKLLTLDNTVAVLANKDLVASRIINHARPDPGVRVRVTLGVPYAADIGRVKEAVRAVIAEHPAVLPAPPPAVYLTEFTETQVRLTGIFTIADLREAVKVKDEINTAIIERLQTAGVFPRQPS</sequence>
<keyword evidence="4 7" id="KW-0812">Transmembrane</keyword>
<evidence type="ECO:0000313" key="11">
    <source>
        <dbReference type="EMBL" id="RPF42554.1"/>
    </source>
</evidence>
<dbReference type="Gene3D" id="1.10.287.1260">
    <property type="match status" value="1"/>
</dbReference>
<dbReference type="RefSeq" id="WP_123930835.1">
    <property type="nucleotide sequence ID" value="NZ_RKRE01000003.1"/>
</dbReference>
<dbReference type="AlphaFoldDB" id="A0A3N5AD69"/>
<keyword evidence="3" id="KW-1003">Cell membrane</keyword>
<evidence type="ECO:0000256" key="2">
    <source>
        <dbReference type="ARBA" id="ARBA00008017"/>
    </source>
</evidence>
<reference evidence="11 12" key="1">
    <citation type="submission" date="2018-11" db="EMBL/GenBank/DDBJ databases">
        <title>Genomic Encyclopedia of Type Strains, Phase IV (KMG-IV): sequencing the most valuable type-strain genomes for metagenomic binning, comparative biology and taxonomic classification.</title>
        <authorList>
            <person name="Goeker M."/>
        </authorList>
    </citation>
    <scope>NUCLEOTIDE SEQUENCE [LARGE SCALE GENOMIC DNA]</scope>
    <source>
        <strain evidence="11 12">DSM 102936</strain>
    </source>
</reference>
<comment type="similarity">
    <text evidence="2">Belongs to the MscS (TC 1.A.23) family.</text>
</comment>
<keyword evidence="6 7" id="KW-0472">Membrane</keyword>
<dbReference type="InterPro" id="IPR006685">
    <property type="entry name" value="MscS_channel_2nd"/>
</dbReference>
<evidence type="ECO:0000256" key="4">
    <source>
        <dbReference type="ARBA" id="ARBA00022692"/>
    </source>
</evidence>
<dbReference type="Gene3D" id="2.30.30.60">
    <property type="match status" value="1"/>
</dbReference>
<feature type="transmembrane region" description="Helical" evidence="7">
    <location>
        <begin position="162"/>
        <end position="191"/>
    </location>
</feature>
<evidence type="ECO:0000313" key="12">
    <source>
        <dbReference type="Proteomes" id="UP000282654"/>
    </source>
</evidence>
<feature type="transmembrane region" description="Helical" evidence="7">
    <location>
        <begin position="94"/>
        <end position="116"/>
    </location>
</feature>
<dbReference type="Pfam" id="PF21088">
    <property type="entry name" value="MS_channel_1st"/>
    <property type="match status" value="1"/>
</dbReference>
<evidence type="ECO:0000256" key="3">
    <source>
        <dbReference type="ARBA" id="ARBA00022475"/>
    </source>
</evidence>
<dbReference type="EMBL" id="RKRE01000003">
    <property type="protein sequence ID" value="RPF42554.1"/>
    <property type="molecule type" value="Genomic_DNA"/>
</dbReference>
<dbReference type="Pfam" id="PF00924">
    <property type="entry name" value="MS_channel_2nd"/>
    <property type="match status" value="1"/>
</dbReference>
<keyword evidence="5 7" id="KW-1133">Transmembrane helix</keyword>
<feature type="transmembrane region" description="Helical" evidence="7">
    <location>
        <begin position="136"/>
        <end position="156"/>
    </location>
</feature>
<dbReference type="OrthoDB" id="9809206at2"/>
<dbReference type="PANTHER" id="PTHR30221:SF1">
    <property type="entry name" value="SMALL-CONDUCTANCE MECHANOSENSITIVE CHANNEL"/>
    <property type="match status" value="1"/>
</dbReference>
<dbReference type="InterPro" id="IPR023408">
    <property type="entry name" value="MscS_beta-dom_sf"/>
</dbReference>
<feature type="domain" description="Mechanosensitive ion channel MscS" evidence="8">
    <location>
        <begin position="179"/>
        <end position="246"/>
    </location>
</feature>
<evidence type="ECO:0000256" key="1">
    <source>
        <dbReference type="ARBA" id="ARBA00004651"/>
    </source>
</evidence>
<comment type="caution">
    <text evidence="11">The sequence shown here is derived from an EMBL/GenBank/DDBJ whole genome shotgun (WGS) entry which is preliminary data.</text>
</comment>
<protein>
    <submittedName>
        <fullName evidence="11">Mechanosensitive ion channel-like protein</fullName>
    </submittedName>
</protein>
<dbReference type="InterPro" id="IPR049278">
    <property type="entry name" value="MS_channel_C"/>
</dbReference>
<dbReference type="SUPFAM" id="SSF50182">
    <property type="entry name" value="Sm-like ribonucleoproteins"/>
    <property type="match status" value="1"/>
</dbReference>
<name>A0A3N5AD69_9THEO</name>
<feature type="transmembrane region" description="Helical" evidence="7">
    <location>
        <begin position="6"/>
        <end position="28"/>
    </location>
</feature>
<evidence type="ECO:0000259" key="8">
    <source>
        <dbReference type="Pfam" id="PF00924"/>
    </source>
</evidence>
<evidence type="ECO:0000256" key="6">
    <source>
        <dbReference type="ARBA" id="ARBA00023136"/>
    </source>
</evidence>
<organism evidence="11 12">
    <name type="scientific">Thermodesulfitimonas autotrophica</name>
    <dbReference type="NCBI Taxonomy" id="1894989"/>
    <lineage>
        <taxon>Bacteria</taxon>
        <taxon>Bacillati</taxon>
        <taxon>Bacillota</taxon>
        <taxon>Clostridia</taxon>
        <taxon>Thermoanaerobacterales</taxon>
        <taxon>Thermoanaerobacteraceae</taxon>
        <taxon>Thermodesulfitimonas</taxon>
    </lineage>
</organism>
<dbReference type="Pfam" id="PF21082">
    <property type="entry name" value="MS_channel_3rd"/>
    <property type="match status" value="1"/>
</dbReference>
<dbReference type="InterPro" id="IPR045275">
    <property type="entry name" value="MscS_archaea/bacteria_type"/>
</dbReference>
<dbReference type="GO" id="GO:0008381">
    <property type="term" value="F:mechanosensitive monoatomic ion channel activity"/>
    <property type="evidence" value="ECO:0007669"/>
    <property type="project" value="InterPro"/>
</dbReference>
<evidence type="ECO:0000259" key="10">
    <source>
        <dbReference type="Pfam" id="PF21088"/>
    </source>
</evidence>
<feature type="transmembrane region" description="Helical" evidence="7">
    <location>
        <begin position="49"/>
        <end position="74"/>
    </location>
</feature>
<dbReference type="PANTHER" id="PTHR30221">
    <property type="entry name" value="SMALL-CONDUCTANCE MECHANOSENSITIVE CHANNEL"/>
    <property type="match status" value="1"/>
</dbReference>
<dbReference type="InterPro" id="IPR010920">
    <property type="entry name" value="LSM_dom_sf"/>
</dbReference>
<dbReference type="GO" id="GO:0005886">
    <property type="term" value="C:plasma membrane"/>
    <property type="evidence" value="ECO:0007669"/>
    <property type="project" value="UniProtKB-SubCell"/>
</dbReference>
<dbReference type="InterPro" id="IPR011014">
    <property type="entry name" value="MscS_channel_TM-2"/>
</dbReference>
<proteinExistence type="inferred from homology"/>